<evidence type="ECO:0000256" key="1">
    <source>
        <dbReference type="ARBA" id="ARBA00022741"/>
    </source>
</evidence>
<dbReference type="InterPro" id="IPR003833">
    <property type="entry name" value="CT_C_D"/>
</dbReference>
<proteinExistence type="predicted"/>
<dbReference type="Proteomes" id="UP000521199">
    <property type="component" value="Unassembled WGS sequence"/>
</dbReference>
<evidence type="ECO:0000256" key="2">
    <source>
        <dbReference type="ARBA" id="ARBA00022801"/>
    </source>
</evidence>
<dbReference type="GO" id="GO:0016787">
    <property type="term" value="F:hydrolase activity"/>
    <property type="evidence" value="ECO:0007669"/>
    <property type="project" value="UniProtKB-KW"/>
</dbReference>
<evidence type="ECO:0000313" key="6">
    <source>
        <dbReference type="Proteomes" id="UP000521199"/>
    </source>
</evidence>
<evidence type="ECO:0000256" key="3">
    <source>
        <dbReference type="ARBA" id="ARBA00022840"/>
    </source>
</evidence>
<keyword evidence="6" id="KW-1185">Reference proteome</keyword>
<dbReference type="PANTHER" id="PTHR34698">
    <property type="entry name" value="5-OXOPROLINASE SUBUNIT B"/>
    <property type="match status" value="1"/>
</dbReference>
<gene>
    <name evidence="5" type="ORF">HNQ52_000211</name>
</gene>
<dbReference type="EMBL" id="JACHHP010000001">
    <property type="protein sequence ID" value="MBB5206695.1"/>
    <property type="molecule type" value="Genomic_DNA"/>
</dbReference>
<reference evidence="5 6" key="1">
    <citation type="submission" date="2020-08" db="EMBL/GenBank/DDBJ databases">
        <title>Genomic Encyclopedia of Type Strains, Phase IV (KMG-IV): sequencing the most valuable type-strain genomes for metagenomic binning, comparative biology and taxonomic classification.</title>
        <authorList>
            <person name="Goeker M."/>
        </authorList>
    </citation>
    <scope>NUCLEOTIDE SEQUENCE [LARGE SCALE GENOMIC DNA]</scope>
    <source>
        <strain evidence="5 6">DSM 24163</strain>
    </source>
</reference>
<keyword evidence="2" id="KW-0378">Hydrolase</keyword>
<dbReference type="Gene3D" id="2.40.100.10">
    <property type="entry name" value="Cyclophilin-like"/>
    <property type="match status" value="1"/>
</dbReference>
<dbReference type="SUPFAM" id="SSF50891">
    <property type="entry name" value="Cyclophilin-like"/>
    <property type="match status" value="1"/>
</dbReference>
<dbReference type="GO" id="GO:0005524">
    <property type="term" value="F:ATP binding"/>
    <property type="evidence" value="ECO:0007669"/>
    <property type="project" value="UniProtKB-KW"/>
</dbReference>
<evidence type="ECO:0000259" key="4">
    <source>
        <dbReference type="SMART" id="SM00796"/>
    </source>
</evidence>
<organism evidence="5 6">
    <name type="scientific">Chiayiivirga flava</name>
    <dbReference type="NCBI Taxonomy" id="659595"/>
    <lineage>
        <taxon>Bacteria</taxon>
        <taxon>Pseudomonadati</taxon>
        <taxon>Pseudomonadota</taxon>
        <taxon>Gammaproteobacteria</taxon>
        <taxon>Lysobacterales</taxon>
        <taxon>Lysobacteraceae</taxon>
        <taxon>Chiayiivirga</taxon>
    </lineage>
</organism>
<protein>
    <submittedName>
        <fullName evidence="5">KipI family sensor histidine kinase inhibitor</fullName>
    </submittedName>
</protein>
<dbReference type="InterPro" id="IPR010016">
    <property type="entry name" value="PxpB"/>
</dbReference>
<name>A0A7W8D2C6_9GAMM</name>
<comment type="caution">
    <text evidence="5">The sequence shown here is derived from an EMBL/GenBank/DDBJ whole genome shotgun (WGS) entry which is preliminary data.</text>
</comment>
<dbReference type="SMART" id="SM00796">
    <property type="entry name" value="AHS1"/>
    <property type="match status" value="1"/>
</dbReference>
<dbReference type="Gene3D" id="3.30.1360.40">
    <property type="match status" value="1"/>
</dbReference>
<keyword evidence="1" id="KW-0547">Nucleotide-binding</keyword>
<dbReference type="InterPro" id="IPR029000">
    <property type="entry name" value="Cyclophilin-like_dom_sf"/>
</dbReference>
<sequence>MNLPTPTIERLGDAALLLRLGDGIDAQVNAHVHALARHILAARPAWLVDLVPAYATLGVFVDVAAFDAAADPLDAARDWLLARLATSPNTDATAATRTVELHVDYGGDDGPDLDDVAAHAGLSPDEVVRRHAAGEYRVAMLGFAPGFPYLLGLDPALATPRLTTPRESVPAGSVAIGGAQTGLYPQAGPGGWRLIGRTDAVLFDPQHAPPTALQPGDRVRFVARRRTP</sequence>
<dbReference type="Pfam" id="PF02682">
    <property type="entry name" value="CT_C_D"/>
    <property type="match status" value="1"/>
</dbReference>
<dbReference type="PANTHER" id="PTHR34698:SF2">
    <property type="entry name" value="5-OXOPROLINASE SUBUNIT B"/>
    <property type="match status" value="1"/>
</dbReference>
<accession>A0A7W8D2C6</accession>
<dbReference type="AlphaFoldDB" id="A0A7W8D2C6"/>
<evidence type="ECO:0000313" key="5">
    <source>
        <dbReference type="EMBL" id="MBB5206695.1"/>
    </source>
</evidence>
<keyword evidence="3" id="KW-0067">ATP-binding</keyword>
<dbReference type="NCBIfam" id="TIGR00370">
    <property type="entry name" value="5-oxoprolinase subunit PxpB"/>
    <property type="match status" value="1"/>
</dbReference>
<dbReference type="RefSeq" id="WP_183958923.1">
    <property type="nucleotide sequence ID" value="NZ_JACHHP010000001.1"/>
</dbReference>
<dbReference type="SUPFAM" id="SSF160467">
    <property type="entry name" value="PH0987 N-terminal domain-like"/>
    <property type="match status" value="1"/>
</dbReference>
<feature type="domain" description="Carboxyltransferase" evidence="4">
    <location>
        <begin position="6"/>
        <end position="213"/>
    </location>
</feature>